<feature type="compositionally biased region" description="Basic and acidic residues" evidence="1">
    <location>
        <begin position="239"/>
        <end position="257"/>
    </location>
</feature>
<dbReference type="Proteomes" id="UP000018542">
    <property type="component" value="Chromosome"/>
</dbReference>
<sequence length="335" mass="35413">MATMKSPSFLSSLTFSFALLAMSVSAASAQQAVGETLVVVNLVTAAFNRDTRSLSAGDEVRQNEIIEVGLDALSEIELEDNTKLALGPGSRLTLDKFVYDPEKSKGSIVLDLVKGAFRFVTGVAEKPTYVIKTPAAAITVRGTIFDVYVEEAGLAWLLLHEGAVQVCNMRGQCRDLDEPGKLIRIDDDGDVGPPVRWASLEGNDRVPFDDAFPFVTSGPAFDAKPVLTREAIMLAALPKPDKPKTRPETRKKAETKSPSKTSRKRAAVPSKTKKKPRRQAKRSGSDGSEFLGTAIGIGVGIGIGRIGGGGRKGGGGYSGGRPGGGSYGRGGRAPH</sequence>
<feature type="compositionally biased region" description="Gly residues" evidence="1">
    <location>
        <begin position="295"/>
        <end position="335"/>
    </location>
</feature>
<evidence type="ECO:0000313" key="4">
    <source>
        <dbReference type="EMBL" id="AHB48465.1"/>
    </source>
</evidence>
<gene>
    <name evidence="4" type="ORF">W911_08755</name>
</gene>
<dbReference type="Gene3D" id="2.60.120.1440">
    <property type="match status" value="1"/>
</dbReference>
<protein>
    <submittedName>
        <fullName evidence="4">Iron dicitrate transport regulator FecR</fullName>
    </submittedName>
</protein>
<organism evidence="4 5">
    <name type="scientific">Hyphomicrobium nitrativorans NL23</name>
    <dbReference type="NCBI Taxonomy" id="1029756"/>
    <lineage>
        <taxon>Bacteria</taxon>
        <taxon>Pseudomonadati</taxon>
        <taxon>Pseudomonadota</taxon>
        <taxon>Alphaproteobacteria</taxon>
        <taxon>Hyphomicrobiales</taxon>
        <taxon>Hyphomicrobiaceae</taxon>
        <taxon>Hyphomicrobium</taxon>
    </lineage>
</organism>
<feature type="signal peptide" evidence="2">
    <location>
        <begin position="1"/>
        <end position="26"/>
    </location>
</feature>
<keyword evidence="2" id="KW-0732">Signal</keyword>
<dbReference type="PATRIC" id="fig|1029756.8.peg.1828"/>
<dbReference type="HOGENOM" id="CLU_828401_0_0_5"/>
<evidence type="ECO:0000256" key="1">
    <source>
        <dbReference type="SAM" id="MobiDB-lite"/>
    </source>
</evidence>
<dbReference type="STRING" id="1029756.W911_08755"/>
<proteinExistence type="predicted"/>
<keyword evidence="5" id="KW-1185">Reference proteome</keyword>
<dbReference type="InterPro" id="IPR006860">
    <property type="entry name" value="FecR"/>
</dbReference>
<accession>V5SEI7</accession>
<name>V5SEI7_9HYPH</name>
<dbReference type="Pfam" id="PF04773">
    <property type="entry name" value="FecR"/>
    <property type="match status" value="1"/>
</dbReference>
<dbReference type="PANTHER" id="PTHR38731">
    <property type="entry name" value="LIPL45-RELATED LIPOPROTEIN-RELATED"/>
    <property type="match status" value="1"/>
</dbReference>
<dbReference type="EMBL" id="CP006912">
    <property type="protein sequence ID" value="AHB48465.1"/>
    <property type="molecule type" value="Genomic_DNA"/>
</dbReference>
<feature type="region of interest" description="Disordered" evidence="1">
    <location>
        <begin position="234"/>
        <end position="335"/>
    </location>
</feature>
<evidence type="ECO:0000256" key="2">
    <source>
        <dbReference type="SAM" id="SignalP"/>
    </source>
</evidence>
<dbReference type="KEGG" id="hni:W911_08755"/>
<feature type="domain" description="FecR protein" evidence="3">
    <location>
        <begin position="66"/>
        <end position="164"/>
    </location>
</feature>
<feature type="compositionally biased region" description="Basic residues" evidence="1">
    <location>
        <begin position="261"/>
        <end position="281"/>
    </location>
</feature>
<feature type="chain" id="PRO_5004740583" evidence="2">
    <location>
        <begin position="27"/>
        <end position="335"/>
    </location>
</feature>
<dbReference type="AlphaFoldDB" id="V5SEI7"/>
<evidence type="ECO:0000313" key="5">
    <source>
        <dbReference type="Proteomes" id="UP000018542"/>
    </source>
</evidence>
<evidence type="ECO:0000259" key="3">
    <source>
        <dbReference type="Pfam" id="PF04773"/>
    </source>
</evidence>
<reference evidence="4 5" key="1">
    <citation type="journal article" date="2014" name="Genome Announc.">
        <title>Complete Genome Sequence of Hyphomicrobium nitrativorans Strain NL23, a Denitrifying Bacterium Isolated from Biofilm of a Methanol-Fed Denitrification System Treating Seawater at the Montreal Biodome.</title>
        <authorList>
            <person name="Martineau C."/>
            <person name="Villeneuve C."/>
            <person name="Mauffrey F."/>
            <person name="Villemur R."/>
        </authorList>
    </citation>
    <scope>NUCLEOTIDE SEQUENCE [LARGE SCALE GENOMIC DNA]</scope>
    <source>
        <strain evidence="4">NL23</strain>
    </source>
</reference>